<comment type="similarity">
    <text evidence="2">Belongs to the dpy-30 family.</text>
</comment>
<proteinExistence type="inferred from homology"/>
<dbReference type="EMBL" id="SPUK01000002">
    <property type="protein sequence ID" value="TQV99782.1"/>
    <property type="molecule type" value="Genomic_DNA"/>
</dbReference>
<dbReference type="STRING" id="43265.A0A545VDH8"/>
<evidence type="ECO:0000313" key="6">
    <source>
        <dbReference type="Proteomes" id="UP000315783"/>
    </source>
</evidence>
<dbReference type="AlphaFoldDB" id="A0A545VDH8"/>
<dbReference type="Gene3D" id="1.20.890.10">
    <property type="entry name" value="cAMP-dependent protein kinase regulatory subunit, dimerization-anchoring domain"/>
    <property type="match status" value="1"/>
</dbReference>
<protein>
    <submittedName>
        <fullName evidence="5">COMPASS complex subunit Sdc1</fullName>
    </submittedName>
</protein>
<feature type="compositionally biased region" description="Low complexity" evidence="4">
    <location>
        <begin position="63"/>
        <end position="84"/>
    </location>
</feature>
<keyword evidence="3" id="KW-0539">Nucleus</keyword>
<evidence type="ECO:0000256" key="4">
    <source>
        <dbReference type="SAM" id="MobiDB-lite"/>
    </source>
</evidence>
<organism evidence="5 6">
    <name type="scientific">Cordyceps javanica</name>
    <dbReference type="NCBI Taxonomy" id="43265"/>
    <lineage>
        <taxon>Eukaryota</taxon>
        <taxon>Fungi</taxon>
        <taxon>Dikarya</taxon>
        <taxon>Ascomycota</taxon>
        <taxon>Pezizomycotina</taxon>
        <taxon>Sordariomycetes</taxon>
        <taxon>Hypocreomycetidae</taxon>
        <taxon>Hypocreales</taxon>
        <taxon>Cordycipitaceae</taxon>
        <taxon>Cordyceps</taxon>
    </lineage>
</organism>
<dbReference type="CDD" id="cd22965">
    <property type="entry name" value="DD_DPY30_SDC1"/>
    <property type="match status" value="1"/>
</dbReference>
<dbReference type="Pfam" id="PF05186">
    <property type="entry name" value="Dpy-30"/>
    <property type="match status" value="1"/>
</dbReference>
<keyword evidence="6" id="KW-1185">Reference proteome</keyword>
<comment type="subcellular location">
    <subcellularLocation>
        <location evidence="1">Nucleus</location>
    </subcellularLocation>
</comment>
<dbReference type="GO" id="GO:0005634">
    <property type="term" value="C:nucleus"/>
    <property type="evidence" value="ECO:0007669"/>
    <property type="project" value="UniProtKB-SubCell"/>
</dbReference>
<sequence length="163" mass="17084">MAFQTGSRPHRYSPIEVQNTSMADESNTHEQAPDSAVQTAVNGADAATELSSLDTPQKDVVMADAAIDQASPAPANAAASPAPARVGTPAQASRAPSVHPDPGFTIPSEAAPHGDSTRRYLNTKVTGALLEGMKMLAKEQPDDPLRVLGEYLIQKSKEIEGPN</sequence>
<evidence type="ECO:0000256" key="1">
    <source>
        <dbReference type="ARBA" id="ARBA00004123"/>
    </source>
</evidence>
<accession>A0A545VDH8</accession>
<feature type="compositionally biased region" description="Polar residues" evidence="4">
    <location>
        <begin position="16"/>
        <end position="25"/>
    </location>
</feature>
<evidence type="ECO:0000256" key="2">
    <source>
        <dbReference type="ARBA" id="ARBA00010849"/>
    </source>
</evidence>
<gene>
    <name evidence="5" type="ORF">IF1G_01997</name>
</gene>
<comment type="caution">
    <text evidence="5">The sequence shown here is derived from an EMBL/GenBank/DDBJ whole genome shotgun (WGS) entry which is preliminary data.</text>
</comment>
<feature type="region of interest" description="Disordered" evidence="4">
    <location>
        <begin position="1"/>
        <end position="118"/>
    </location>
</feature>
<dbReference type="InterPro" id="IPR049629">
    <property type="entry name" value="DPY30_SDC1_DD"/>
</dbReference>
<evidence type="ECO:0000313" key="5">
    <source>
        <dbReference type="EMBL" id="TQV99782.1"/>
    </source>
</evidence>
<dbReference type="InterPro" id="IPR007858">
    <property type="entry name" value="Dpy-30_motif"/>
</dbReference>
<name>A0A545VDH8_9HYPO</name>
<reference evidence="5 6" key="1">
    <citation type="journal article" date="2019" name="Appl. Microbiol. Biotechnol.">
        <title>Genome sequence of Isaria javanica and comparative genome analysis insights into family S53 peptidase evolution in fungal entomopathogens.</title>
        <authorList>
            <person name="Lin R."/>
            <person name="Zhang X."/>
            <person name="Xin B."/>
            <person name="Zou M."/>
            <person name="Gao Y."/>
            <person name="Qin F."/>
            <person name="Hu Q."/>
            <person name="Xie B."/>
            <person name="Cheng X."/>
        </authorList>
    </citation>
    <scope>NUCLEOTIDE SEQUENCE [LARGE SCALE GENOMIC DNA]</scope>
    <source>
        <strain evidence="5 6">IJ1G</strain>
    </source>
</reference>
<dbReference type="Proteomes" id="UP000315783">
    <property type="component" value="Unassembled WGS sequence"/>
</dbReference>
<evidence type="ECO:0000256" key="3">
    <source>
        <dbReference type="ARBA" id="ARBA00023242"/>
    </source>
</evidence>